<comment type="function">
    <text evidence="1 9">Directs the termination of nascent peptide synthesis (translation) in response to the termination codons UAA, UAG and UGA.</text>
</comment>
<comment type="similarity">
    <text evidence="3 9">Belongs to the eukaryotic release factor 1 family.</text>
</comment>
<dbReference type="GO" id="GO:0005737">
    <property type="term" value="C:cytoplasm"/>
    <property type="evidence" value="ECO:0007669"/>
    <property type="project" value="UniProtKB-SubCell"/>
</dbReference>
<comment type="subunit">
    <text evidence="4 9">Heterodimer of two subunits, one of which binds GTP.</text>
</comment>
<comment type="subcellular location">
    <subcellularLocation>
        <location evidence="2 9">Cytoplasm</location>
    </subcellularLocation>
</comment>
<feature type="domain" description="eRF1/Pelota-like N-terminal" evidence="10">
    <location>
        <begin position="10"/>
        <end position="143"/>
    </location>
</feature>
<dbReference type="InterPro" id="IPR024049">
    <property type="entry name" value="eRF1_1_sf"/>
</dbReference>
<evidence type="ECO:0000259" key="10">
    <source>
        <dbReference type="SMART" id="SM01194"/>
    </source>
</evidence>
<evidence type="ECO:0000256" key="1">
    <source>
        <dbReference type="ARBA" id="ARBA00002832"/>
    </source>
</evidence>
<dbReference type="SUPFAM" id="SSF55315">
    <property type="entry name" value="L30e-like"/>
    <property type="match status" value="1"/>
</dbReference>
<evidence type="ECO:0000256" key="3">
    <source>
        <dbReference type="ARBA" id="ARBA00005326"/>
    </source>
</evidence>
<name>A0A7K4BZX8_9ARCH</name>
<dbReference type="Pfam" id="PF03464">
    <property type="entry name" value="eRF1_2"/>
    <property type="match status" value="1"/>
</dbReference>
<dbReference type="NCBIfam" id="TIGR03676">
    <property type="entry name" value="aRF1_eRF1"/>
    <property type="match status" value="1"/>
</dbReference>
<dbReference type="SMART" id="SM01194">
    <property type="entry name" value="eRF1_1"/>
    <property type="match status" value="1"/>
</dbReference>
<accession>A0A7K4BZX8</accession>
<dbReference type="Proteomes" id="UP000526302">
    <property type="component" value="Unassembled WGS sequence"/>
</dbReference>
<comment type="caution">
    <text evidence="11">The sequence shown here is derived from an EMBL/GenBank/DDBJ whole genome shotgun (WGS) entry which is preliminary data.</text>
</comment>
<sequence>MARELKLNEVSEADLAVFKKKLKMLEGFKGRHTELITQYIPPETDRGTVMNQLNEEINQSSNIKSPQTRKNVQGALRKIIGFLKNINFKLPPNGIVVFAGNVSETDGRSDIRLFTINPIRPLKSKLYWCDSSFHVDYLKEMLTPNDFYALMTIDKGEATIAQLIGKKYEIVGHFTSLVPGKSRAGGQSAQRFERLREEATNNFFKIAGERFNGYFEPHKDKIKGIVIGGPGQTKNYFMEKKVINHELEKKVIGVIDTSYTDEGGIRELVQKSSELLKDSELIKEKEILEKFIGEIAKDGLATYGQKEVEQTIEEGRVATLIISEDIPWMVYRKTCEHCNNDTFETIKEHETFREVDLRCGNCKSKIEVTEEMDYIDWLMEKAKNTGAEVRVISTETNEGKNFYEGFGGIGAILRYKI</sequence>
<dbReference type="InterPro" id="IPR042226">
    <property type="entry name" value="eFR1_2_sf"/>
</dbReference>
<reference evidence="11 12" key="1">
    <citation type="journal article" date="2020" name="Biotechnol. Biofuels">
        <title>New insights from the biogas microbiome by comprehensive genome-resolved metagenomics of nearly 1600 species originating from multiple anaerobic digesters.</title>
        <authorList>
            <person name="Campanaro S."/>
            <person name="Treu L."/>
            <person name="Rodriguez-R L.M."/>
            <person name="Kovalovszki A."/>
            <person name="Ziels R.M."/>
            <person name="Maus I."/>
            <person name="Zhu X."/>
            <person name="Kougias P.G."/>
            <person name="Basile A."/>
            <person name="Luo G."/>
            <person name="Schluter A."/>
            <person name="Konstantinidis K.T."/>
            <person name="Angelidaki I."/>
        </authorList>
    </citation>
    <scope>NUCLEOTIDE SEQUENCE [LARGE SCALE GENOMIC DNA]</scope>
    <source>
        <strain evidence="11">AS22ysBPME_79</strain>
    </source>
</reference>
<keyword evidence="6 9" id="KW-0963">Cytoplasm</keyword>
<dbReference type="EMBL" id="JAAZKV010000023">
    <property type="protein sequence ID" value="NMA44803.1"/>
    <property type="molecule type" value="Genomic_DNA"/>
</dbReference>
<evidence type="ECO:0000313" key="11">
    <source>
        <dbReference type="EMBL" id="NMA44803.1"/>
    </source>
</evidence>
<dbReference type="PANTHER" id="PTHR10113">
    <property type="entry name" value="PEPTIDE CHAIN RELEASE FACTOR SUBUNIT 1"/>
    <property type="match status" value="1"/>
</dbReference>
<proteinExistence type="inferred from homology"/>
<evidence type="ECO:0000256" key="7">
    <source>
        <dbReference type="ARBA" id="ARBA00022917"/>
    </source>
</evidence>
<dbReference type="InterPro" id="IPR005142">
    <property type="entry name" value="eRF1_3"/>
</dbReference>
<dbReference type="Pfam" id="PF03465">
    <property type="entry name" value="eRF1_3"/>
    <property type="match status" value="1"/>
</dbReference>
<dbReference type="Pfam" id="PF03463">
    <property type="entry name" value="eRF1_1"/>
    <property type="match status" value="1"/>
</dbReference>
<dbReference type="HAMAP" id="MF_00424">
    <property type="entry name" value="Rel_fact_arch_1"/>
    <property type="match status" value="1"/>
</dbReference>
<dbReference type="Gene3D" id="3.30.420.60">
    <property type="entry name" value="eRF1 domain 2"/>
    <property type="match status" value="1"/>
</dbReference>
<keyword evidence="7 9" id="KW-0648">Protein biosynthesis</keyword>
<evidence type="ECO:0000256" key="5">
    <source>
        <dbReference type="ARBA" id="ARBA00019723"/>
    </source>
</evidence>
<protein>
    <recommendedName>
        <fullName evidence="5 9">Peptide chain release factor subunit 1</fullName>
    </recommendedName>
    <alternativeName>
        <fullName evidence="8 9">Translation termination factor aRF1</fullName>
    </alternativeName>
</protein>
<dbReference type="FunFam" id="3.30.1330.30:FF:000032">
    <property type="entry name" value="Eukaryotic peptide chain release factor subunit 1"/>
    <property type="match status" value="1"/>
</dbReference>
<dbReference type="Gene3D" id="3.30.1330.30">
    <property type="match status" value="1"/>
</dbReference>
<dbReference type="Gene3D" id="3.30.960.10">
    <property type="entry name" value="eRF1 domain 1"/>
    <property type="match status" value="1"/>
</dbReference>
<evidence type="ECO:0000256" key="4">
    <source>
        <dbReference type="ARBA" id="ARBA00011520"/>
    </source>
</evidence>
<evidence type="ECO:0000256" key="2">
    <source>
        <dbReference type="ARBA" id="ARBA00004496"/>
    </source>
</evidence>
<gene>
    <name evidence="9 11" type="primary">prf1</name>
    <name evidence="11" type="ORF">GX950_03275</name>
</gene>
<dbReference type="SUPFAM" id="SSF53137">
    <property type="entry name" value="Translational machinery components"/>
    <property type="match status" value="1"/>
</dbReference>
<dbReference type="InterPro" id="IPR005141">
    <property type="entry name" value="eRF1_2"/>
</dbReference>
<evidence type="ECO:0000256" key="9">
    <source>
        <dbReference type="HAMAP-Rule" id="MF_00424"/>
    </source>
</evidence>
<dbReference type="GO" id="GO:0016149">
    <property type="term" value="F:translation release factor activity, codon specific"/>
    <property type="evidence" value="ECO:0007669"/>
    <property type="project" value="UniProtKB-UniRule"/>
</dbReference>
<dbReference type="InterPro" id="IPR005140">
    <property type="entry name" value="eRF1_Pelota-like_N"/>
</dbReference>
<dbReference type="InterPro" id="IPR004403">
    <property type="entry name" value="Peptide_chain-rel_eRF1/aRF1"/>
</dbReference>
<dbReference type="InterPro" id="IPR029064">
    <property type="entry name" value="Ribosomal_eL30-like_sf"/>
</dbReference>
<dbReference type="AlphaFoldDB" id="A0A7K4BZX8"/>
<evidence type="ECO:0000256" key="8">
    <source>
        <dbReference type="ARBA" id="ARBA00031168"/>
    </source>
</evidence>
<evidence type="ECO:0000256" key="6">
    <source>
        <dbReference type="ARBA" id="ARBA00022490"/>
    </source>
</evidence>
<evidence type="ECO:0000313" key="12">
    <source>
        <dbReference type="Proteomes" id="UP000526302"/>
    </source>
</evidence>
<dbReference type="InterPro" id="IPR020918">
    <property type="entry name" value="Peptide_chain-rel_aRF1"/>
</dbReference>
<organism evidence="11 12">
    <name type="scientific">Candidatus Iainarchaeum sp</name>
    <dbReference type="NCBI Taxonomy" id="3101447"/>
    <lineage>
        <taxon>Archaea</taxon>
        <taxon>Candidatus Iainarchaeota</taxon>
        <taxon>Candidatus Iainarchaeia</taxon>
        <taxon>Candidatus Iainarchaeales</taxon>
        <taxon>Candidatus Iainarchaeaceae</taxon>
        <taxon>Candidatus Iainarchaeum</taxon>
    </lineage>
</organism>
<dbReference type="SUPFAM" id="SSF55481">
    <property type="entry name" value="N-terminal domain of eukaryotic peptide chain release factor subunit 1, ERF1"/>
    <property type="match status" value="1"/>
</dbReference>